<reference evidence="1" key="2">
    <citation type="submission" date="2023-05" db="EMBL/GenBank/DDBJ databases">
        <authorList>
            <person name="Schelkunov M.I."/>
        </authorList>
    </citation>
    <scope>NUCLEOTIDE SEQUENCE</scope>
    <source>
        <strain evidence="1">Hsosn_3</strain>
        <tissue evidence="1">Leaf</tissue>
    </source>
</reference>
<accession>A0AAD8GWB2</accession>
<keyword evidence="2" id="KW-1185">Reference proteome</keyword>
<sequence>MSSEDYEKIEAFRDKFAKGRFFGFHVPPKVPAGFLDVFGDELPRIVKFQMADGEECSVLYKKDKKKFYGIAKLFRTTLFAEDCCTIFNYMGEGVFWLYVFNMKFNDVRNACTGFAGYGQDNNIVNGWKFVSLSLTASACDGGLIKVPPGHLIPPEVNCHLPNGQIFSASYSSTDRIIRGLRIFHINDVLLFINRGNGDFDVILFGHRGLEKSFSPYAARLGAMVGISGGQFKIEIKPFHLYKYCHGIDILVDFKYCSDRWSPGQYLTVTHGCNVFFLQLRKFARRWKIHAGWVRFSKLLQLSVGDVLVFDMKEPPLGFCLHVYRLSTRQ</sequence>
<evidence type="ECO:0000313" key="1">
    <source>
        <dbReference type="EMBL" id="KAK1355166.1"/>
    </source>
</evidence>
<organism evidence="1 2">
    <name type="scientific">Heracleum sosnowskyi</name>
    <dbReference type="NCBI Taxonomy" id="360622"/>
    <lineage>
        <taxon>Eukaryota</taxon>
        <taxon>Viridiplantae</taxon>
        <taxon>Streptophyta</taxon>
        <taxon>Embryophyta</taxon>
        <taxon>Tracheophyta</taxon>
        <taxon>Spermatophyta</taxon>
        <taxon>Magnoliopsida</taxon>
        <taxon>eudicotyledons</taxon>
        <taxon>Gunneridae</taxon>
        <taxon>Pentapetalae</taxon>
        <taxon>asterids</taxon>
        <taxon>campanulids</taxon>
        <taxon>Apiales</taxon>
        <taxon>Apiaceae</taxon>
        <taxon>Apioideae</taxon>
        <taxon>apioid superclade</taxon>
        <taxon>Tordylieae</taxon>
        <taxon>Tordyliinae</taxon>
        <taxon>Heracleum</taxon>
    </lineage>
</organism>
<proteinExistence type="predicted"/>
<name>A0AAD8GWB2_9APIA</name>
<protein>
    <recommendedName>
        <fullName evidence="3">TF-B3 domain-containing protein</fullName>
    </recommendedName>
</protein>
<dbReference type="EMBL" id="JAUIZM010000011">
    <property type="protein sequence ID" value="KAK1355166.1"/>
    <property type="molecule type" value="Genomic_DNA"/>
</dbReference>
<dbReference type="AlphaFoldDB" id="A0AAD8GWB2"/>
<reference evidence="1" key="1">
    <citation type="submission" date="2023-02" db="EMBL/GenBank/DDBJ databases">
        <title>Genome of toxic invasive species Heracleum sosnowskyi carries increased number of genes despite the absence of recent whole-genome duplications.</title>
        <authorList>
            <person name="Schelkunov M."/>
            <person name="Shtratnikova V."/>
            <person name="Makarenko M."/>
            <person name="Klepikova A."/>
            <person name="Omelchenko D."/>
            <person name="Novikova G."/>
            <person name="Obukhova E."/>
            <person name="Bogdanov V."/>
            <person name="Penin A."/>
            <person name="Logacheva M."/>
        </authorList>
    </citation>
    <scope>NUCLEOTIDE SEQUENCE</scope>
    <source>
        <strain evidence="1">Hsosn_3</strain>
        <tissue evidence="1">Leaf</tissue>
    </source>
</reference>
<evidence type="ECO:0008006" key="3">
    <source>
        <dbReference type="Google" id="ProtNLM"/>
    </source>
</evidence>
<gene>
    <name evidence="1" type="ORF">POM88_048422</name>
</gene>
<comment type="caution">
    <text evidence="1">The sequence shown here is derived from an EMBL/GenBank/DDBJ whole genome shotgun (WGS) entry which is preliminary data.</text>
</comment>
<dbReference type="Proteomes" id="UP001237642">
    <property type="component" value="Unassembled WGS sequence"/>
</dbReference>
<evidence type="ECO:0000313" key="2">
    <source>
        <dbReference type="Proteomes" id="UP001237642"/>
    </source>
</evidence>